<dbReference type="EMBL" id="MABQ02000011">
    <property type="protein sequence ID" value="PCD23768.1"/>
    <property type="molecule type" value="Genomic_DNA"/>
</dbReference>
<dbReference type="AlphaFoldDB" id="A0A2H3G7G3"/>
<evidence type="ECO:0000313" key="1">
    <source>
        <dbReference type="EMBL" id="PCD23768.1"/>
    </source>
</evidence>
<reference evidence="1 2" key="1">
    <citation type="journal article" date="2016" name="Environ. Microbiol.">
        <title>Effector profiles distinguish formae speciales of Fusarium oxysporum.</title>
        <authorList>
            <person name="van Dam P."/>
            <person name="Fokkens L."/>
            <person name="Schmidt S.M."/>
            <person name="Linmans J.H."/>
            <person name="Kistler H.C."/>
            <person name="Ma L.J."/>
            <person name="Rep M."/>
        </authorList>
    </citation>
    <scope>NUCLEOTIDE SEQUENCE [LARGE SCALE GENOMIC DNA]</scope>
    <source>
        <strain evidence="1 2">Forc016</strain>
    </source>
</reference>
<dbReference type="Proteomes" id="UP000219602">
    <property type="component" value="Chromosome 13"/>
</dbReference>
<name>A0A2H3G7G3_FUSOX</name>
<comment type="caution">
    <text evidence="1">The sequence shown here is derived from an EMBL/GenBank/DDBJ whole genome shotgun (WGS) entry which is preliminary data.</text>
</comment>
<sequence length="245" mass="28367">MWDGGLRGACKLSREVITEEIYSMWLRLPDYRQGYLGCPAILTSRNPHEEQGPWKNSKPNSARGLVATWIEGVASGWVRAPQLYLIDKGTLLVQKTRGYGPIYHDCGSKYNDMRERGCNDAIHAFIEALDEFLPFKEYGHLYEKNNPDSWDEDLHMWFGFNILQEIKVLVRFEYADHKEVSWTAVRNDLEYDDDVGYCIGDFGGRRGWTYPGSGERCSDDYVDRVEYIKLLDLDLKRVETEVGDE</sequence>
<accession>A0A2H3G7G3</accession>
<gene>
    <name evidence="1" type="ORF">AU210_015284</name>
</gene>
<proteinExistence type="predicted"/>
<organism evidence="1 2">
    <name type="scientific">Fusarium oxysporum f. sp. radicis-cucumerinum</name>
    <dbReference type="NCBI Taxonomy" id="327505"/>
    <lineage>
        <taxon>Eukaryota</taxon>
        <taxon>Fungi</taxon>
        <taxon>Dikarya</taxon>
        <taxon>Ascomycota</taxon>
        <taxon>Pezizomycotina</taxon>
        <taxon>Sordariomycetes</taxon>
        <taxon>Hypocreomycetidae</taxon>
        <taxon>Hypocreales</taxon>
        <taxon>Nectriaceae</taxon>
        <taxon>Fusarium</taxon>
        <taxon>Fusarium oxysporum species complex</taxon>
    </lineage>
</organism>
<evidence type="ECO:0000313" key="2">
    <source>
        <dbReference type="Proteomes" id="UP000219602"/>
    </source>
</evidence>
<protein>
    <submittedName>
        <fullName evidence="1">Uncharacterized protein</fullName>
    </submittedName>
</protein>
<reference evidence="1 2" key="2">
    <citation type="journal article" date="2017" name="Sci. Rep.">
        <title>A mobile pathogenicity chromosome in Fusarium oxysporum for infection of multiple cucurbit species.</title>
        <authorList>
            <person name="van Dam P."/>
            <person name="Fokkens L."/>
            <person name="Ayukawa Y."/>
            <person name="van der Gragt M."/>
            <person name="Ter Horst A."/>
            <person name="Brankovics B."/>
            <person name="Houterman P.M."/>
            <person name="Arie T."/>
            <person name="Rep M."/>
        </authorList>
    </citation>
    <scope>NUCLEOTIDE SEQUENCE [LARGE SCALE GENOMIC DNA]</scope>
    <source>
        <strain evidence="1 2">Forc016</strain>
    </source>
</reference>